<name>A0A0L0EZ74_9EUKA</name>
<evidence type="ECO:0000256" key="6">
    <source>
        <dbReference type="ARBA" id="ARBA00022989"/>
    </source>
</evidence>
<keyword evidence="5" id="KW-0677">Repeat</keyword>
<evidence type="ECO:0000256" key="4">
    <source>
        <dbReference type="ARBA" id="ARBA00022692"/>
    </source>
</evidence>
<protein>
    <submittedName>
        <fullName evidence="11">Uncharacterized protein</fullName>
    </submittedName>
</protein>
<comment type="similarity">
    <text evidence="2 10">Belongs to the mitochondrial carrier (TC 2.A.29) family.</text>
</comment>
<keyword evidence="3 10" id="KW-0813">Transport</keyword>
<dbReference type="GO" id="GO:0000064">
    <property type="term" value="F:L-ornithine transmembrane transporter activity"/>
    <property type="evidence" value="ECO:0007669"/>
    <property type="project" value="TreeGrafter"/>
</dbReference>
<dbReference type="Pfam" id="PF00153">
    <property type="entry name" value="Mito_carr"/>
    <property type="match status" value="1"/>
</dbReference>
<dbReference type="InterPro" id="IPR018108">
    <property type="entry name" value="MCP_transmembrane"/>
</dbReference>
<dbReference type="PANTHER" id="PTHR45624:SF12">
    <property type="entry name" value="MITOCHONDRIAL ORNITHINE TRANSPORTER 1"/>
    <property type="match status" value="1"/>
</dbReference>
<evidence type="ECO:0000256" key="3">
    <source>
        <dbReference type="ARBA" id="ARBA00022448"/>
    </source>
</evidence>
<reference evidence="11 12" key="1">
    <citation type="submission" date="2011-02" db="EMBL/GenBank/DDBJ databases">
        <title>The Genome Sequence of Sphaeroforma arctica JP610.</title>
        <authorList>
            <consortium name="The Broad Institute Genome Sequencing Platform"/>
            <person name="Russ C."/>
            <person name="Cuomo C."/>
            <person name="Young S.K."/>
            <person name="Zeng Q."/>
            <person name="Gargeya S."/>
            <person name="Alvarado L."/>
            <person name="Berlin A."/>
            <person name="Chapman S.B."/>
            <person name="Chen Z."/>
            <person name="Freedman E."/>
            <person name="Gellesch M."/>
            <person name="Goldberg J."/>
            <person name="Griggs A."/>
            <person name="Gujja S."/>
            <person name="Heilman E."/>
            <person name="Heiman D."/>
            <person name="Howarth C."/>
            <person name="Mehta T."/>
            <person name="Neiman D."/>
            <person name="Pearson M."/>
            <person name="Roberts A."/>
            <person name="Saif S."/>
            <person name="Shea T."/>
            <person name="Shenoy N."/>
            <person name="Sisk P."/>
            <person name="Stolte C."/>
            <person name="Sykes S."/>
            <person name="White J."/>
            <person name="Yandava C."/>
            <person name="Burger G."/>
            <person name="Gray M.W."/>
            <person name="Holland P.W.H."/>
            <person name="King N."/>
            <person name="Lang F.B.F."/>
            <person name="Roger A.J."/>
            <person name="Ruiz-Trillo I."/>
            <person name="Haas B."/>
            <person name="Nusbaum C."/>
            <person name="Birren B."/>
        </authorList>
    </citation>
    <scope>NUCLEOTIDE SEQUENCE [LARGE SCALE GENOMIC DNA]</scope>
    <source>
        <strain evidence="11 12">JP610</strain>
    </source>
</reference>
<evidence type="ECO:0000313" key="11">
    <source>
        <dbReference type="EMBL" id="KNC69747.1"/>
    </source>
</evidence>
<dbReference type="RefSeq" id="XP_014143649.1">
    <property type="nucleotide sequence ID" value="XM_014288174.1"/>
</dbReference>
<sequence>LSACVTSFVLTPTELVKCQLQVLNQGSGTAKLGVVDVFKRIVQTDGVLGLQKGLTGTFIRYVSGEYIIHRHINRR</sequence>
<proteinExistence type="inferred from homology"/>
<evidence type="ECO:0000256" key="7">
    <source>
        <dbReference type="ARBA" id="ARBA00023128"/>
    </source>
</evidence>
<dbReference type="AlphaFoldDB" id="A0A0L0EZ74"/>
<organism evidence="11 12">
    <name type="scientific">Sphaeroforma arctica JP610</name>
    <dbReference type="NCBI Taxonomy" id="667725"/>
    <lineage>
        <taxon>Eukaryota</taxon>
        <taxon>Ichthyosporea</taxon>
        <taxon>Ichthyophonida</taxon>
        <taxon>Sphaeroforma</taxon>
    </lineage>
</organism>
<feature type="repeat" description="Solcar" evidence="9">
    <location>
        <begin position="1"/>
        <end position="75"/>
    </location>
</feature>
<dbReference type="GeneID" id="25918240"/>
<dbReference type="OrthoDB" id="2139348at2759"/>
<keyword evidence="6" id="KW-1133">Transmembrane helix</keyword>
<dbReference type="GO" id="GO:0031966">
    <property type="term" value="C:mitochondrial membrane"/>
    <property type="evidence" value="ECO:0007669"/>
    <property type="project" value="UniProtKB-SubCell"/>
</dbReference>
<accession>A0A0L0EZ74</accession>
<feature type="non-terminal residue" evidence="11">
    <location>
        <position position="1"/>
    </location>
</feature>
<dbReference type="InterPro" id="IPR050567">
    <property type="entry name" value="Mitochondrial_Carrier"/>
</dbReference>
<evidence type="ECO:0000256" key="9">
    <source>
        <dbReference type="PROSITE-ProRule" id="PRU00282"/>
    </source>
</evidence>
<keyword evidence="12" id="KW-1185">Reference proteome</keyword>
<keyword evidence="7" id="KW-0496">Mitochondrion</keyword>
<dbReference type="SUPFAM" id="SSF103506">
    <property type="entry name" value="Mitochondrial carrier"/>
    <property type="match status" value="1"/>
</dbReference>
<evidence type="ECO:0000256" key="5">
    <source>
        <dbReference type="ARBA" id="ARBA00022737"/>
    </source>
</evidence>
<dbReference type="EMBL" id="KQ253485">
    <property type="protein sequence ID" value="KNC69747.1"/>
    <property type="molecule type" value="Genomic_DNA"/>
</dbReference>
<dbReference type="GO" id="GO:1990575">
    <property type="term" value="P:mitochondrial L-ornithine transmembrane transport"/>
    <property type="evidence" value="ECO:0007669"/>
    <property type="project" value="TreeGrafter"/>
</dbReference>
<gene>
    <name evidence="11" type="ORF">SARC_17736</name>
</gene>
<evidence type="ECO:0000256" key="2">
    <source>
        <dbReference type="ARBA" id="ARBA00006375"/>
    </source>
</evidence>
<evidence type="ECO:0000256" key="1">
    <source>
        <dbReference type="ARBA" id="ARBA00004225"/>
    </source>
</evidence>
<dbReference type="InterPro" id="IPR023395">
    <property type="entry name" value="MCP_dom_sf"/>
</dbReference>
<dbReference type="Gene3D" id="1.50.40.10">
    <property type="entry name" value="Mitochondrial carrier domain"/>
    <property type="match status" value="1"/>
</dbReference>
<comment type="subcellular location">
    <subcellularLocation>
        <location evidence="1">Mitochondrion membrane</location>
        <topology evidence="1">Multi-pass membrane protein</topology>
    </subcellularLocation>
</comment>
<keyword evidence="4 9" id="KW-0812">Transmembrane</keyword>
<dbReference type="Proteomes" id="UP000054560">
    <property type="component" value="Unassembled WGS sequence"/>
</dbReference>
<evidence type="ECO:0000313" key="12">
    <source>
        <dbReference type="Proteomes" id="UP000054560"/>
    </source>
</evidence>
<evidence type="ECO:0000256" key="8">
    <source>
        <dbReference type="ARBA" id="ARBA00023136"/>
    </source>
</evidence>
<dbReference type="PROSITE" id="PS50920">
    <property type="entry name" value="SOLCAR"/>
    <property type="match status" value="1"/>
</dbReference>
<evidence type="ECO:0000256" key="10">
    <source>
        <dbReference type="RuleBase" id="RU000488"/>
    </source>
</evidence>
<keyword evidence="8 9" id="KW-0472">Membrane</keyword>
<dbReference type="PANTHER" id="PTHR45624">
    <property type="entry name" value="MITOCHONDRIAL BASIC AMINO ACIDS TRANSPORTER-RELATED"/>
    <property type="match status" value="1"/>
</dbReference>